<dbReference type="EMBL" id="CP047418">
    <property type="protein sequence ID" value="QLL77941.1"/>
    <property type="molecule type" value="Genomic_DNA"/>
</dbReference>
<dbReference type="InterPro" id="IPR000281">
    <property type="entry name" value="HTH_RpiR"/>
</dbReference>
<organism evidence="2 3">
    <name type="scientific">Ligilactobacillus saerimneri</name>
    <dbReference type="NCBI Taxonomy" id="228229"/>
    <lineage>
        <taxon>Bacteria</taxon>
        <taxon>Bacillati</taxon>
        <taxon>Bacillota</taxon>
        <taxon>Bacilli</taxon>
        <taxon>Lactobacillales</taxon>
        <taxon>Lactobacillaceae</taxon>
        <taxon>Ligilactobacillus</taxon>
    </lineage>
</organism>
<dbReference type="InterPro" id="IPR036388">
    <property type="entry name" value="WH-like_DNA-bd_sf"/>
</dbReference>
<proteinExistence type="predicted"/>
<dbReference type="RefSeq" id="WP_180849656.1">
    <property type="nucleotide sequence ID" value="NZ_CP047418.1"/>
</dbReference>
<dbReference type="PROSITE" id="PS51071">
    <property type="entry name" value="HTH_RPIR"/>
    <property type="match status" value="1"/>
</dbReference>
<dbReference type="PANTHER" id="PTHR30514">
    <property type="entry name" value="GLUCOKINASE"/>
    <property type="match status" value="1"/>
</dbReference>
<gene>
    <name evidence="2" type="ORF">GTO87_04550</name>
</gene>
<name>A0A7H9EK52_9LACO</name>
<dbReference type="GO" id="GO:0097367">
    <property type="term" value="F:carbohydrate derivative binding"/>
    <property type="evidence" value="ECO:0007669"/>
    <property type="project" value="InterPro"/>
</dbReference>
<sequence>MNDQNIINVIYSKLAGMRPTDQKIAQVLLEDPARAVDFTISQLARLATVSDASVTRFCKSLALTGFHQLKIELAKAANDQTNYYQQVNADNIQKSIG</sequence>
<evidence type="ECO:0000313" key="3">
    <source>
        <dbReference type="Proteomes" id="UP000510886"/>
    </source>
</evidence>
<dbReference type="InterPro" id="IPR009057">
    <property type="entry name" value="Homeodomain-like_sf"/>
</dbReference>
<dbReference type="KEGG" id="lsw:GTO87_04550"/>
<dbReference type="AlphaFoldDB" id="A0A7H9EK52"/>
<dbReference type="PANTHER" id="PTHR30514:SF10">
    <property type="entry name" value="MURR_RPIR FAMILY TRANSCRIPTIONAL REGULATOR"/>
    <property type="match status" value="1"/>
</dbReference>
<evidence type="ECO:0000259" key="1">
    <source>
        <dbReference type="PROSITE" id="PS51071"/>
    </source>
</evidence>
<dbReference type="GO" id="GO:0003700">
    <property type="term" value="F:DNA-binding transcription factor activity"/>
    <property type="evidence" value="ECO:0007669"/>
    <property type="project" value="InterPro"/>
</dbReference>
<dbReference type="Pfam" id="PF01418">
    <property type="entry name" value="HTH_6"/>
    <property type="match status" value="1"/>
</dbReference>
<dbReference type="Gene3D" id="1.10.10.10">
    <property type="entry name" value="Winged helix-like DNA-binding domain superfamily/Winged helix DNA-binding domain"/>
    <property type="match status" value="1"/>
</dbReference>
<dbReference type="SUPFAM" id="SSF46689">
    <property type="entry name" value="Homeodomain-like"/>
    <property type="match status" value="1"/>
</dbReference>
<dbReference type="Proteomes" id="UP000510886">
    <property type="component" value="Chromosome"/>
</dbReference>
<dbReference type="GO" id="GO:0003677">
    <property type="term" value="F:DNA binding"/>
    <property type="evidence" value="ECO:0007669"/>
    <property type="project" value="InterPro"/>
</dbReference>
<accession>A0A7H9EK52</accession>
<protein>
    <submittedName>
        <fullName evidence="2">MurR/RpiR family transcriptional regulator</fullName>
    </submittedName>
</protein>
<feature type="domain" description="HTH rpiR-type" evidence="1">
    <location>
        <begin position="4"/>
        <end position="80"/>
    </location>
</feature>
<reference evidence="2 3" key="1">
    <citation type="submission" date="2020-01" db="EMBL/GenBank/DDBJ databases">
        <title>Complete and circular genome sequences of six lactobacillus isolates from horses.</title>
        <authorList>
            <person name="Hassan H.M."/>
        </authorList>
    </citation>
    <scope>NUCLEOTIDE SEQUENCE [LARGE SCALE GENOMIC DNA]</scope>
    <source>
        <strain evidence="2 3">1A</strain>
    </source>
</reference>
<evidence type="ECO:0000313" key="2">
    <source>
        <dbReference type="EMBL" id="QLL77941.1"/>
    </source>
</evidence>
<dbReference type="InterPro" id="IPR047640">
    <property type="entry name" value="RpiR-like"/>
</dbReference>